<dbReference type="Proteomes" id="UP000886752">
    <property type="component" value="Unassembled WGS sequence"/>
</dbReference>
<feature type="transmembrane region" description="Helical" evidence="1">
    <location>
        <begin position="12"/>
        <end position="40"/>
    </location>
</feature>
<proteinExistence type="predicted"/>
<reference evidence="2" key="1">
    <citation type="journal article" date="2021" name="PeerJ">
        <title>Extensive microbial diversity within the chicken gut microbiome revealed by metagenomics and culture.</title>
        <authorList>
            <person name="Gilroy R."/>
            <person name="Ravi A."/>
            <person name="Getino M."/>
            <person name="Pursley I."/>
            <person name="Horton D.L."/>
            <person name="Alikhan N.F."/>
            <person name="Baker D."/>
            <person name="Gharbi K."/>
            <person name="Hall N."/>
            <person name="Watson M."/>
            <person name="Adriaenssens E.M."/>
            <person name="Foster-Nyarko E."/>
            <person name="Jarju S."/>
            <person name="Secka A."/>
            <person name="Antonio M."/>
            <person name="Oren A."/>
            <person name="Chaudhuri R.R."/>
            <person name="La Ragione R."/>
            <person name="Hildebrand F."/>
            <person name="Pallen M.J."/>
        </authorList>
    </citation>
    <scope>NUCLEOTIDE SEQUENCE</scope>
    <source>
        <strain evidence="2">ChiHecec2B26-446</strain>
    </source>
</reference>
<organism evidence="2 3">
    <name type="scientific">Candidatus Desulfovibrio intestinipullorum</name>
    <dbReference type="NCBI Taxonomy" id="2838536"/>
    <lineage>
        <taxon>Bacteria</taxon>
        <taxon>Pseudomonadati</taxon>
        <taxon>Thermodesulfobacteriota</taxon>
        <taxon>Desulfovibrionia</taxon>
        <taxon>Desulfovibrionales</taxon>
        <taxon>Desulfovibrionaceae</taxon>
        <taxon>Desulfovibrio</taxon>
    </lineage>
</organism>
<keyword evidence="1" id="KW-0472">Membrane</keyword>
<feature type="transmembrane region" description="Helical" evidence="1">
    <location>
        <begin position="264"/>
        <end position="281"/>
    </location>
</feature>
<protein>
    <submittedName>
        <fullName evidence="2">Uncharacterized protein</fullName>
    </submittedName>
</protein>
<feature type="transmembrane region" description="Helical" evidence="1">
    <location>
        <begin position="61"/>
        <end position="80"/>
    </location>
</feature>
<name>A0A9D1PY85_9BACT</name>
<gene>
    <name evidence="2" type="ORF">H9894_09700</name>
</gene>
<dbReference type="EMBL" id="DXHV01000081">
    <property type="protein sequence ID" value="HIW01441.1"/>
    <property type="molecule type" value="Genomic_DNA"/>
</dbReference>
<evidence type="ECO:0000313" key="3">
    <source>
        <dbReference type="Proteomes" id="UP000886752"/>
    </source>
</evidence>
<feature type="transmembrane region" description="Helical" evidence="1">
    <location>
        <begin position="293"/>
        <end position="312"/>
    </location>
</feature>
<keyword evidence="1" id="KW-0812">Transmembrane</keyword>
<comment type="caution">
    <text evidence="2">The sequence shown here is derived from an EMBL/GenBank/DDBJ whole genome shotgun (WGS) entry which is preliminary data.</text>
</comment>
<keyword evidence="1" id="KW-1133">Transmembrane helix</keyword>
<feature type="transmembrane region" description="Helical" evidence="1">
    <location>
        <begin position="100"/>
        <end position="118"/>
    </location>
</feature>
<feature type="transmembrane region" description="Helical" evidence="1">
    <location>
        <begin position="178"/>
        <end position="204"/>
    </location>
</feature>
<sequence length="315" mass="34508">MNVLQLYSSNPVLAVLIPILGAAIPMTLLFSYTGLGFMIGTLQIKGIRTGRSAYDKAARQLAVLALILGWALLVVSRIWIFFKSDGYVPQSFLATMVELSWGIFGFAVIASSIHFAMWKPLANHRGIHAFLGFFAGLNGTFALFVLLGALRLVTAVSLPNAAELSLYDLFNFRVIPSPLVNAAALVLPLSLALPASAALVWLIVRRNKDDFGRDYYNTMLSWCGRWGMVAWGLVTVLFLVSAGLDIRPLLDQPNPIPPQELAIVAVRVLLPLIICATMAAVGKSTLPMRLKPWMILAFFLGMPSAYFVFKWATSF</sequence>
<feature type="transmembrane region" description="Helical" evidence="1">
    <location>
        <begin position="130"/>
        <end position="158"/>
    </location>
</feature>
<evidence type="ECO:0000313" key="2">
    <source>
        <dbReference type="EMBL" id="HIW01441.1"/>
    </source>
</evidence>
<dbReference type="AlphaFoldDB" id="A0A9D1PY85"/>
<accession>A0A9D1PY85</accession>
<evidence type="ECO:0000256" key="1">
    <source>
        <dbReference type="SAM" id="Phobius"/>
    </source>
</evidence>
<reference evidence="2" key="2">
    <citation type="submission" date="2021-04" db="EMBL/GenBank/DDBJ databases">
        <authorList>
            <person name="Gilroy R."/>
        </authorList>
    </citation>
    <scope>NUCLEOTIDE SEQUENCE</scope>
    <source>
        <strain evidence="2">ChiHecec2B26-446</strain>
    </source>
</reference>
<feature type="transmembrane region" description="Helical" evidence="1">
    <location>
        <begin position="225"/>
        <end position="244"/>
    </location>
</feature>